<dbReference type="PANTHER" id="PTHR38936:SF1">
    <property type="entry name" value="DUF641 DOMAIN-CONTAINING PROTEIN"/>
    <property type="match status" value="1"/>
</dbReference>
<protein>
    <submittedName>
        <fullName evidence="2">Uncharacterized protein</fullName>
    </submittedName>
</protein>
<comment type="caution">
    <text evidence="2">The sequence shown here is derived from an EMBL/GenBank/DDBJ whole genome shotgun (WGS) entry which is preliminary data.</text>
</comment>
<dbReference type="AlphaFoldDB" id="A0AAN8ZH42"/>
<evidence type="ECO:0000313" key="2">
    <source>
        <dbReference type="EMBL" id="KAK6937517.1"/>
    </source>
</evidence>
<dbReference type="Proteomes" id="UP001370490">
    <property type="component" value="Unassembled WGS sequence"/>
</dbReference>
<evidence type="ECO:0000256" key="1">
    <source>
        <dbReference type="SAM" id="MobiDB-lite"/>
    </source>
</evidence>
<feature type="region of interest" description="Disordered" evidence="1">
    <location>
        <begin position="41"/>
        <end position="76"/>
    </location>
</feature>
<feature type="compositionally biased region" description="Basic residues" evidence="1">
    <location>
        <begin position="265"/>
        <end position="280"/>
    </location>
</feature>
<name>A0AAN8ZH42_9MAGN</name>
<feature type="region of interest" description="Disordered" evidence="1">
    <location>
        <begin position="245"/>
        <end position="280"/>
    </location>
</feature>
<dbReference type="EMBL" id="JBAMMX010000006">
    <property type="protein sequence ID" value="KAK6937517.1"/>
    <property type="molecule type" value="Genomic_DNA"/>
</dbReference>
<evidence type="ECO:0000313" key="3">
    <source>
        <dbReference type="Proteomes" id="UP001370490"/>
    </source>
</evidence>
<accession>A0AAN8ZH42</accession>
<feature type="region of interest" description="Disordered" evidence="1">
    <location>
        <begin position="105"/>
        <end position="131"/>
    </location>
</feature>
<feature type="region of interest" description="Disordered" evidence="1">
    <location>
        <begin position="1"/>
        <end position="25"/>
    </location>
</feature>
<sequence length="280" mass="31317">MVRGKRPGPSEKKDEAPPVIEDSNPTIEAVANAKRPKIQSLTPSLLFPTNKATKNPKYTRRSERIQNVSKSATNENTEPMTLINEVEPVTLIDEVEPVTLIDEVYSSDTDKENEPQHSEERELPASNLDNGSLEEKVESLVQRLQEQEKTIEELKSKVPRRSSMNQTPCEAEITYKSLYIDSQKKVEALSDENVQLSKKLEYALGKLEAYEKGNSMFSEAMGRVKDVMVISNLWKTTETALNLSSQAMLGGHSSPDPVANPKTSAPRRREHAKGSKKPKE</sequence>
<dbReference type="PANTHER" id="PTHR38936">
    <property type="entry name" value="TITIN-LIKE ISOFORM X2"/>
    <property type="match status" value="1"/>
</dbReference>
<gene>
    <name evidence="2" type="ORF">RJ641_031025</name>
</gene>
<feature type="compositionally biased region" description="Polar residues" evidence="1">
    <location>
        <begin position="65"/>
        <end position="76"/>
    </location>
</feature>
<proteinExistence type="predicted"/>
<reference evidence="2 3" key="1">
    <citation type="submission" date="2023-12" db="EMBL/GenBank/DDBJ databases">
        <title>A high-quality genome assembly for Dillenia turbinata (Dilleniales).</title>
        <authorList>
            <person name="Chanderbali A."/>
        </authorList>
    </citation>
    <scope>NUCLEOTIDE SEQUENCE [LARGE SCALE GENOMIC DNA]</scope>
    <source>
        <strain evidence="2">LSX21</strain>
        <tissue evidence="2">Leaf</tissue>
    </source>
</reference>
<keyword evidence="3" id="KW-1185">Reference proteome</keyword>
<organism evidence="2 3">
    <name type="scientific">Dillenia turbinata</name>
    <dbReference type="NCBI Taxonomy" id="194707"/>
    <lineage>
        <taxon>Eukaryota</taxon>
        <taxon>Viridiplantae</taxon>
        <taxon>Streptophyta</taxon>
        <taxon>Embryophyta</taxon>
        <taxon>Tracheophyta</taxon>
        <taxon>Spermatophyta</taxon>
        <taxon>Magnoliopsida</taxon>
        <taxon>eudicotyledons</taxon>
        <taxon>Gunneridae</taxon>
        <taxon>Pentapetalae</taxon>
        <taxon>Dilleniales</taxon>
        <taxon>Dilleniaceae</taxon>
        <taxon>Dillenia</taxon>
    </lineage>
</organism>
<feature type="compositionally biased region" description="Basic and acidic residues" evidence="1">
    <location>
        <begin position="108"/>
        <end position="123"/>
    </location>
</feature>